<evidence type="ECO:0000313" key="1">
    <source>
        <dbReference type="EMBL" id="CDM58340.1"/>
    </source>
</evidence>
<dbReference type="AlphaFoldDB" id="W6RDF1"/>
<proteinExistence type="predicted"/>
<dbReference type="EMBL" id="HG916852">
    <property type="protein sequence ID" value="CDM58340.1"/>
    <property type="molecule type" value="Genomic_DNA"/>
</dbReference>
<gene>
    <name evidence="1" type="ORF">LPU83_2688</name>
</gene>
<protein>
    <submittedName>
        <fullName evidence="1">Uncharacterized protein</fullName>
    </submittedName>
</protein>
<dbReference type="PATRIC" id="fig|348824.6.peg.2898"/>
<dbReference type="Proteomes" id="UP000019443">
    <property type="component" value="Chromosome"/>
</dbReference>
<dbReference type="KEGG" id="rhl:LPU83_2688"/>
<evidence type="ECO:0000313" key="2">
    <source>
        <dbReference type="Proteomes" id="UP000019443"/>
    </source>
</evidence>
<dbReference type="eggNOG" id="ENOG50312ND">
    <property type="taxonomic scope" value="Bacteria"/>
</dbReference>
<name>W6RDF1_9HYPH</name>
<dbReference type="HOGENOM" id="CLU_1617681_0_0_5"/>
<keyword evidence="2" id="KW-1185">Reference proteome</keyword>
<sequence length="164" mass="17806">MSPLRVGLTVASPAGAGAEDSIPAFWHKSMTNDPASNLYLAKFTRRLNTPEAGLLRTVILSLMAGHACKGSATDEGAGIAFLKQNGYFELRGKAWDDANFLAQTEFKQFDYRELAHLCAGIDYLFGNDGIIARNVVSKGLGEPSFPYDPNNPYIRVPGLPKRGK</sequence>
<reference evidence="1" key="1">
    <citation type="submission" date="2013-11" db="EMBL/GenBank/DDBJ databases">
        <title>Draft genome sequence of the broad-host-range Rhizobium sp. LPU83 strain, a member of the low-genetic diversity Oregon-like Rhizobium sp. group.</title>
        <authorList>
            <person name="Wibberg D."/>
            <person name="Puehler A."/>
            <person name="Schlueter A."/>
        </authorList>
    </citation>
    <scope>NUCLEOTIDE SEQUENCE [LARGE SCALE GENOMIC DNA]</scope>
    <source>
        <strain evidence="1">LPU83</strain>
    </source>
</reference>
<accession>W6RDF1</accession>
<organism evidence="1 2">
    <name type="scientific">Rhizobium favelukesii</name>
    <dbReference type="NCBI Taxonomy" id="348824"/>
    <lineage>
        <taxon>Bacteria</taxon>
        <taxon>Pseudomonadati</taxon>
        <taxon>Pseudomonadota</taxon>
        <taxon>Alphaproteobacteria</taxon>
        <taxon>Hyphomicrobiales</taxon>
        <taxon>Rhizobiaceae</taxon>
        <taxon>Rhizobium/Agrobacterium group</taxon>
        <taxon>Rhizobium</taxon>
    </lineage>
</organism>